<feature type="region of interest" description="Disordered" evidence="1">
    <location>
        <begin position="1"/>
        <end position="33"/>
    </location>
</feature>
<keyword evidence="2" id="KW-1133">Transmembrane helix</keyword>
<keyword evidence="5" id="KW-1185">Reference proteome</keyword>
<evidence type="ECO:0000256" key="1">
    <source>
        <dbReference type="SAM" id="MobiDB-lite"/>
    </source>
</evidence>
<dbReference type="InterPro" id="IPR001466">
    <property type="entry name" value="Beta-lactam-related"/>
</dbReference>
<dbReference type="Gene3D" id="3.40.710.10">
    <property type="entry name" value="DD-peptidase/beta-lactamase superfamily"/>
    <property type="match status" value="1"/>
</dbReference>
<dbReference type="Pfam" id="PF00144">
    <property type="entry name" value="Beta-lactamase"/>
    <property type="match status" value="1"/>
</dbReference>
<sequence length="416" mass="43895">MATDTTPHTRTPHTRTPHTRTLHPATRRSRAGVTSRVLVTALAAALAGTGLITPAGAATHTPAPSLRHGAQSVLDTGTVGVVVRSTGPHGSRTATAGLADKRTGRPAGPDDTFRIASSTKTFVSTVVLQLVGEGRLSLDDSVEDLLPGVVSGNGNDGRRITVRNLLNHTSGLFDFTEDFPVLTDIDAFREGRLASWTEDQLVGIAMKHAPRFAPGEGWSYSNTNYVLAGMIIEKTTGKSWQHEVTRRIIRPLGLHRTTAPYTDPFMKGPHLKGYSNFAAEGRTPIDVSVMNPSAAGAAGGMISNTADLSTFYTALMKGRLLKPAQLAAMRTTVRAEELDPAWPGARYGLGLLSVPLSCGGSYYSHGGDLFGYTTRNGFSADGRHVVVVAATGDGDEDTTPAANAVIDEQLCADGGR</sequence>
<evidence type="ECO:0000259" key="3">
    <source>
        <dbReference type="Pfam" id="PF00144"/>
    </source>
</evidence>
<keyword evidence="2" id="KW-0812">Transmembrane</keyword>
<reference evidence="4" key="1">
    <citation type="submission" date="2022-10" db="EMBL/GenBank/DDBJ databases">
        <title>The complete genomes of actinobacterial strains from the NBC collection.</title>
        <authorList>
            <person name="Joergensen T.S."/>
            <person name="Alvarez Arevalo M."/>
            <person name="Sterndorff E.B."/>
            <person name="Faurdal D."/>
            <person name="Vuksanovic O."/>
            <person name="Mourched A.-S."/>
            <person name="Charusanti P."/>
            <person name="Shaw S."/>
            <person name="Blin K."/>
            <person name="Weber T."/>
        </authorList>
    </citation>
    <scope>NUCLEOTIDE SEQUENCE</scope>
    <source>
        <strain evidence="4">NBC_00489</strain>
    </source>
</reference>
<dbReference type="PANTHER" id="PTHR46825">
    <property type="entry name" value="D-ALANYL-D-ALANINE-CARBOXYPEPTIDASE/ENDOPEPTIDASE AMPH"/>
    <property type="match status" value="1"/>
</dbReference>
<keyword evidence="2" id="KW-0472">Membrane</keyword>
<dbReference type="EMBL" id="CP108330">
    <property type="protein sequence ID" value="WUR37904.1"/>
    <property type="molecule type" value="Genomic_DNA"/>
</dbReference>
<feature type="domain" description="Beta-lactamase-related" evidence="3">
    <location>
        <begin position="77"/>
        <end position="407"/>
    </location>
</feature>
<dbReference type="InterPro" id="IPR050491">
    <property type="entry name" value="AmpC-like"/>
</dbReference>
<name>A0ABZ1V2C2_9ACTN</name>
<proteinExistence type="predicted"/>
<dbReference type="InterPro" id="IPR012338">
    <property type="entry name" value="Beta-lactam/transpept-like"/>
</dbReference>
<evidence type="ECO:0000256" key="2">
    <source>
        <dbReference type="SAM" id="Phobius"/>
    </source>
</evidence>
<gene>
    <name evidence="4" type="ORF">OHN36_12205</name>
</gene>
<accession>A0ABZ1V2C2</accession>
<feature type="region of interest" description="Disordered" evidence="1">
    <location>
        <begin position="85"/>
        <end position="108"/>
    </location>
</feature>
<dbReference type="SUPFAM" id="SSF56601">
    <property type="entry name" value="beta-lactamase/transpeptidase-like"/>
    <property type="match status" value="1"/>
</dbReference>
<dbReference type="PANTHER" id="PTHR46825:SF7">
    <property type="entry name" value="D-ALANYL-D-ALANINE CARBOXYPEPTIDASE"/>
    <property type="match status" value="1"/>
</dbReference>
<feature type="transmembrane region" description="Helical" evidence="2">
    <location>
        <begin position="37"/>
        <end position="57"/>
    </location>
</feature>
<dbReference type="Proteomes" id="UP001432161">
    <property type="component" value="Chromosome"/>
</dbReference>
<feature type="compositionally biased region" description="Basic residues" evidence="1">
    <location>
        <begin position="10"/>
        <end position="30"/>
    </location>
</feature>
<protein>
    <submittedName>
        <fullName evidence="4">Beta-lactamase family protein</fullName>
    </submittedName>
</protein>
<evidence type="ECO:0000313" key="5">
    <source>
        <dbReference type="Proteomes" id="UP001432161"/>
    </source>
</evidence>
<organism evidence="4 5">
    <name type="scientific">Streptomyces griseoaurantiacus</name>
    <dbReference type="NCBI Taxonomy" id="68213"/>
    <lineage>
        <taxon>Bacteria</taxon>
        <taxon>Bacillati</taxon>
        <taxon>Actinomycetota</taxon>
        <taxon>Actinomycetes</taxon>
        <taxon>Kitasatosporales</taxon>
        <taxon>Streptomycetaceae</taxon>
        <taxon>Streptomyces</taxon>
        <taxon>Streptomyces aurantiacus group</taxon>
    </lineage>
</organism>
<evidence type="ECO:0000313" key="4">
    <source>
        <dbReference type="EMBL" id="WUR37904.1"/>
    </source>
</evidence>